<evidence type="ECO:0000313" key="2">
    <source>
        <dbReference type="EMBL" id="GFY41665.1"/>
    </source>
</evidence>
<feature type="transmembrane region" description="Helical" evidence="1">
    <location>
        <begin position="39"/>
        <end position="58"/>
    </location>
</feature>
<keyword evidence="1" id="KW-1133">Transmembrane helix</keyword>
<proteinExistence type="predicted"/>
<evidence type="ECO:0000256" key="1">
    <source>
        <dbReference type="SAM" id="Phobius"/>
    </source>
</evidence>
<evidence type="ECO:0000313" key="3">
    <source>
        <dbReference type="Proteomes" id="UP000886998"/>
    </source>
</evidence>
<dbReference type="Gene3D" id="1.20.1070.10">
    <property type="entry name" value="Rhodopsin 7-helix transmembrane proteins"/>
    <property type="match status" value="1"/>
</dbReference>
<name>A0A8X6WVU1_9ARAC</name>
<gene>
    <name evidence="2" type="primary">NCL1_35346</name>
    <name evidence="2" type="ORF">TNIN_88141</name>
</gene>
<keyword evidence="1" id="KW-0812">Transmembrane</keyword>
<organism evidence="2 3">
    <name type="scientific">Trichonephila inaurata madagascariensis</name>
    <dbReference type="NCBI Taxonomy" id="2747483"/>
    <lineage>
        <taxon>Eukaryota</taxon>
        <taxon>Metazoa</taxon>
        <taxon>Ecdysozoa</taxon>
        <taxon>Arthropoda</taxon>
        <taxon>Chelicerata</taxon>
        <taxon>Arachnida</taxon>
        <taxon>Araneae</taxon>
        <taxon>Araneomorphae</taxon>
        <taxon>Entelegynae</taxon>
        <taxon>Araneoidea</taxon>
        <taxon>Nephilidae</taxon>
        <taxon>Trichonephila</taxon>
        <taxon>Trichonephila inaurata</taxon>
    </lineage>
</organism>
<dbReference type="AlphaFoldDB" id="A0A8X6WVU1"/>
<protein>
    <submittedName>
        <fullName evidence="2">Octopamine receptor</fullName>
    </submittedName>
</protein>
<feature type="non-terminal residue" evidence="2">
    <location>
        <position position="123"/>
    </location>
</feature>
<keyword evidence="1" id="KW-0472">Membrane</keyword>
<accession>A0A8X6WVU1</accession>
<dbReference type="EMBL" id="BMAV01002618">
    <property type="protein sequence ID" value="GFY41665.1"/>
    <property type="molecule type" value="Genomic_DNA"/>
</dbReference>
<sequence>MSPLEAVSTAVILIIIFLPPSSGMYLWSSSLSLPTLQNVQNMFIVSLAVAYYSCRLVMPLNVAYTLMSQWKFDYQFAKCGSHAMSLLHSFTSIFRHSTGSVLAIHDPINYASKRTLKRVLDLG</sequence>
<keyword evidence="3" id="KW-1185">Reference proteome</keyword>
<dbReference type="Proteomes" id="UP000886998">
    <property type="component" value="Unassembled WGS sequence"/>
</dbReference>
<comment type="caution">
    <text evidence="2">The sequence shown here is derived from an EMBL/GenBank/DDBJ whole genome shotgun (WGS) entry which is preliminary data.</text>
</comment>
<keyword evidence="2" id="KW-0675">Receptor</keyword>
<reference evidence="2" key="1">
    <citation type="submission" date="2020-08" db="EMBL/GenBank/DDBJ databases">
        <title>Multicomponent nature underlies the extraordinary mechanical properties of spider dragline silk.</title>
        <authorList>
            <person name="Kono N."/>
            <person name="Nakamura H."/>
            <person name="Mori M."/>
            <person name="Yoshida Y."/>
            <person name="Ohtoshi R."/>
            <person name="Malay A.D."/>
            <person name="Moran D.A.P."/>
            <person name="Tomita M."/>
            <person name="Numata K."/>
            <person name="Arakawa K."/>
        </authorList>
    </citation>
    <scope>NUCLEOTIDE SEQUENCE</scope>
</reference>